<reference evidence="7" key="1">
    <citation type="submission" date="2020-10" db="EMBL/GenBank/DDBJ databases">
        <title>Microbiome of the Black Sea water column analyzed by genome centric metagenomics.</title>
        <authorList>
            <person name="Cabello-Yeves P.J."/>
            <person name="Callieri C."/>
            <person name="Picazo A."/>
            <person name="Mehrshad M."/>
            <person name="Haro-Moreno J.M."/>
            <person name="Roda-Garcia J."/>
            <person name="Dzembekova N."/>
            <person name="Slabakova V."/>
            <person name="Slabakova N."/>
            <person name="Moncheva S."/>
            <person name="Rodriguez-Valera F."/>
        </authorList>
    </citation>
    <scope>NUCLEOTIDE SEQUENCE</scope>
    <source>
        <strain evidence="7">BS30m-G43</strain>
    </source>
</reference>
<dbReference type="SUPFAM" id="SSF52096">
    <property type="entry name" value="ClpP/crotonase"/>
    <property type="match status" value="1"/>
</dbReference>
<evidence type="ECO:0000313" key="7">
    <source>
        <dbReference type="EMBL" id="MBL6903607.1"/>
    </source>
</evidence>
<dbReference type="InterPro" id="IPR020992">
    <property type="entry name" value="Tail_Prtase_C"/>
</dbReference>
<proteinExistence type="inferred from homology"/>
<dbReference type="Pfam" id="PF00595">
    <property type="entry name" value="PDZ"/>
    <property type="match status" value="1"/>
</dbReference>
<evidence type="ECO:0000259" key="6">
    <source>
        <dbReference type="PROSITE" id="PS50106"/>
    </source>
</evidence>
<keyword evidence="3 5" id="KW-0378">Hydrolase</keyword>
<evidence type="ECO:0000256" key="5">
    <source>
        <dbReference type="RuleBase" id="RU004404"/>
    </source>
</evidence>
<dbReference type="CDD" id="cd06782">
    <property type="entry name" value="cpPDZ_CPP-like"/>
    <property type="match status" value="1"/>
</dbReference>
<dbReference type="GO" id="GO:0007165">
    <property type="term" value="P:signal transduction"/>
    <property type="evidence" value="ECO:0007669"/>
    <property type="project" value="TreeGrafter"/>
</dbReference>
<accession>A0A937SB41</accession>
<name>A0A937SB41_9GAMM</name>
<dbReference type="Gene3D" id="3.90.226.10">
    <property type="entry name" value="2-enoyl-CoA Hydratase, Chain A, domain 1"/>
    <property type="match status" value="1"/>
</dbReference>
<evidence type="ECO:0000313" key="8">
    <source>
        <dbReference type="Proteomes" id="UP000705230"/>
    </source>
</evidence>
<dbReference type="GO" id="GO:0008236">
    <property type="term" value="F:serine-type peptidase activity"/>
    <property type="evidence" value="ECO:0007669"/>
    <property type="project" value="UniProtKB-KW"/>
</dbReference>
<dbReference type="SMART" id="SM00245">
    <property type="entry name" value="TSPc"/>
    <property type="match status" value="1"/>
</dbReference>
<evidence type="ECO:0000256" key="2">
    <source>
        <dbReference type="ARBA" id="ARBA00022670"/>
    </source>
</evidence>
<dbReference type="SUPFAM" id="SSF50156">
    <property type="entry name" value="PDZ domain-like"/>
    <property type="match status" value="1"/>
</dbReference>
<dbReference type="Pfam" id="PF11818">
    <property type="entry name" value="DUF3340"/>
    <property type="match status" value="1"/>
</dbReference>
<dbReference type="NCBIfam" id="TIGR00225">
    <property type="entry name" value="prc"/>
    <property type="match status" value="1"/>
</dbReference>
<dbReference type="Pfam" id="PF03572">
    <property type="entry name" value="Peptidase_S41"/>
    <property type="match status" value="1"/>
</dbReference>
<organism evidence="7 8">
    <name type="scientific">SAR86 cluster bacterium</name>
    <dbReference type="NCBI Taxonomy" id="2030880"/>
    <lineage>
        <taxon>Bacteria</taxon>
        <taxon>Pseudomonadati</taxon>
        <taxon>Pseudomonadota</taxon>
        <taxon>Gammaproteobacteria</taxon>
        <taxon>SAR86 cluster</taxon>
    </lineage>
</organism>
<dbReference type="InterPro" id="IPR036034">
    <property type="entry name" value="PDZ_sf"/>
</dbReference>
<gene>
    <name evidence="7" type="ORF">ISR29_05335</name>
</gene>
<dbReference type="PANTHER" id="PTHR32060:SF22">
    <property type="entry name" value="CARBOXYL-TERMINAL-PROCESSING PEPTIDASE 3, CHLOROPLASTIC"/>
    <property type="match status" value="1"/>
</dbReference>
<keyword evidence="4 5" id="KW-0720">Serine protease</keyword>
<feature type="domain" description="PDZ" evidence="6">
    <location>
        <begin position="236"/>
        <end position="309"/>
    </location>
</feature>
<protein>
    <submittedName>
        <fullName evidence="7">Carboxy terminal-processing peptidase</fullName>
    </submittedName>
</protein>
<dbReference type="SMART" id="SM00228">
    <property type="entry name" value="PDZ"/>
    <property type="match status" value="1"/>
</dbReference>
<dbReference type="PROSITE" id="PS50106">
    <property type="entry name" value="PDZ"/>
    <property type="match status" value="1"/>
</dbReference>
<dbReference type="PANTHER" id="PTHR32060">
    <property type="entry name" value="TAIL-SPECIFIC PROTEASE"/>
    <property type="match status" value="1"/>
</dbReference>
<dbReference type="Pfam" id="PF17804">
    <property type="entry name" value="TSP_NTD"/>
    <property type="match status" value="1"/>
</dbReference>
<dbReference type="Proteomes" id="UP000705230">
    <property type="component" value="Unassembled WGS sequence"/>
</dbReference>
<dbReference type="EMBL" id="JADHSG010000008">
    <property type="protein sequence ID" value="MBL6903607.1"/>
    <property type="molecule type" value="Genomic_DNA"/>
</dbReference>
<dbReference type="GO" id="GO:0030288">
    <property type="term" value="C:outer membrane-bounded periplasmic space"/>
    <property type="evidence" value="ECO:0007669"/>
    <property type="project" value="TreeGrafter"/>
</dbReference>
<dbReference type="InterPro" id="IPR005151">
    <property type="entry name" value="Tail-specific_protease"/>
</dbReference>
<sequence>MHLNYKLNIKKINFASKLLILALFSQFLLAGKIAFIPNDERVLLSNEIFKKLTEEHYIQAIEEDFNYKYIEHLIDELDDDKRYFTKYEVNRFLNSAKLFNSSNQAFDVKAAYKIINLYFNRLIEYSDYQLYLLEKETFSFDGEDYLDIYSEDNGWQPSRLALKRLWKQLTKNDVLTSQLADKEDDYSIENIKKRYTNRIRRINQRKDEDIFSLAMNSLTSQFDPHSTYFSPRSAEDFELNMSLKLEGIGALLTTEDDYAQIVSLVPGGPAEKSGKIDPEDKITRIRQENAKDFVDVIGWRVDEVVDLIRGESGSSLDIEFIPSDSEDNSNRKIVNLIREEIKLEDRAAKSEIHSVEIMDQEYKIGIIDLPTFYIDFEAYRNRDPDYKSSSNDVKKILKEFNKNSVDAVIIDLRGNSGGSLLEANKLTGLFTSSGATVQVKQNSGKIGSWGDYYAKQAWKKPVAVLVDRGSASASEIFAGAIQDYKRGLVIGHRTFGKGTVQALDTLSSGQIKITESKFYRVTGESTQNKGVTPDIELPSSWDIETSGESSLHLSLPWDTIPAVRYRTFNIDEDIIAAVKKSHLNRLSKSPNMAYILNLRERYDLVKNKKELSLNIDNRKKEKAERKDWILDIENTRRENVGLAKFETYSDMEDFKKEKDEKDLDIDIESDYLLQETANIIADYIYLNNKILITKLD</sequence>
<dbReference type="InterPro" id="IPR029045">
    <property type="entry name" value="ClpP/crotonase-like_dom_sf"/>
</dbReference>
<dbReference type="AlphaFoldDB" id="A0A937SB41"/>
<dbReference type="FunFam" id="3.90.226.10:FF:000090">
    <property type="entry name" value="Tail-specific protease"/>
    <property type="match status" value="1"/>
</dbReference>
<evidence type="ECO:0000256" key="3">
    <source>
        <dbReference type="ARBA" id="ARBA00022801"/>
    </source>
</evidence>
<keyword evidence="2 5" id="KW-0645">Protease</keyword>
<evidence type="ECO:0000256" key="4">
    <source>
        <dbReference type="ARBA" id="ARBA00022825"/>
    </source>
</evidence>
<dbReference type="GO" id="GO:0006508">
    <property type="term" value="P:proteolysis"/>
    <property type="evidence" value="ECO:0007669"/>
    <property type="project" value="UniProtKB-KW"/>
</dbReference>
<evidence type="ECO:0000256" key="1">
    <source>
        <dbReference type="ARBA" id="ARBA00009179"/>
    </source>
</evidence>
<comment type="caution">
    <text evidence="7">The sequence shown here is derived from an EMBL/GenBank/DDBJ whole genome shotgun (WGS) entry which is preliminary data.</text>
</comment>
<dbReference type="Gene3D" id="2.30.42.10">
    <property type="match status" value="1"/>
</dbReference>
<dbReference type="CDD" id="cd07560">
    <property type="entry name" value="Peptidase_S41_CPP"/>
    <property type="match status" value="1"/>
</dbReference>
<dbReference type="GO" id="GO:0004175">
    <property type="term" value="F:endopeptidase activity"/>
    <property type="evidence" value="ECO:0007669"/>
    <property type="project" value="TreeGrafter"/>
</dbReference>
<comment type="similarity">
    <text evidence="1 5">Belongs to the peptidase S41A family.</text>
</comment>
<dbReference type="InterPro" id="IPR004447">
    <property type="entry name" value="Peptidase_S41A"/>
</dbReference>
<dbReference type="InterPro" id="IPR040573">
    <property type="entry name" value="TSP_N"/>
</dbReference>
<dbReference type="InterPro" id="IPR001478">
    <property type="entry name" value="PDZ"/>
</dbReference>